<protein>
    <submittedName>
        <fullName evidence="10">M48 family metallopeptidase</fullName>
    </submittedName>
</protein>
<dbReference type="PANTHER" id="PTHR22726:SF24">
    <property type="entry name" value="M48 FAMILY METALLOPEPTIDASE"/>
    <property type="match status" value="1"/>
</dbReference>
<dbReference type="PANTHER" id="PTHR22726">
    <property type="entry name" value="METALLOENDOPEPTIDASE OMA1"/>
    <property type="match status" value="1"/>
</dbReference>
<feature type="region of interest" description="Disordered" evidence="7">
    <location>
        <begin position="267"/>
        <end position="286"/>
    </location>
</feature>
<dbReference type="PROSITE" id="PS51257">
    <property type="entry name" value="PROKAR_LIPOPROTEIN"/>
    <property type="match status" value="1"/>
</dbReference>
<evidence type="ECO:0000256" key="1">
    <source>
        <dbReference type="ARBA" id="ARBA00022670"/>
    </source>
</evidence>
<dbReference type="Gene3D" id="3.30.2010.10">
    <property type="entry name" value="Metalloproteases ('zincins'), catalytic domain"/>
    <property type="match status" value="1"/>
</dbReference>
<gene>
    <name evidence="10" type="ORF">K1X11_002240</name>
</gene>
<evidence type="ECO:0000313" key="11">
    <source>
        <dbReference type="Proteomes" id="UP000738431"/>
    </source>
</evidence>
<feature type="signal peptide" evidence="8">
    <location>
        <begin position="1"/>
        <end position="17"/>
    </location>
</feature>
<evidence type="ECO:0000313" key="10">
    <source>
        <dbReference type="EMBL" id="WRQ88209.1"/>
    </source>
</evidence>
<reference evidence="10 11" key="1">
    <citation type="submission" date="2021-08" db="EMBL/GenBank/DDBJ databases">
        <authorList>
            <person name="Zhang D."/>
            <person name="Zhang A."/>
            <person name="Wang L."/>
        </authorList>
    </citation>
    <scope>NUCLEOTIDE SEQUENCE [LARGE SCALE GENOMIC DNA]</scope>
    <source>
        <strain evidence="10 11">WL0086</strain>
    </source>
</reference>
<dbReference type="RefSeq" id="WP_221028763.1">
    <property type="nucleotide sequence ID" value="NZ_CP139781.1"/>
</dbReference>
<keyword evidence="8" id="KW-0732">Signal</keyword>
<dbReference type="InterPro" id="IPR001915">
    <property type="entry name" value="Peptidase_M48"/>
</dbReference>
<dbReference type="Proteomes" id="UP000738431">
    <property type="component" value="Chromosome"/>
</dbReference>
<feature type="chain" id="PRO_5045152157" evidence="8">
    <location>
        <begin position="18"/>
        <end position="286"/>
    </location>
</feature>
<keyword evidence="5 6" id="KW-0482">Metalloprotease</keyword>
<organism evidence="10 11">
    <name type="scientific">Actomonas aquatica</name>
    <dbReference type="NCBI Taxonomy" id="2866162"/>
    <lineage>
        <taxon>Bacteria</taxon>
        <taxon>Pseudomonadati</taxon>
        <taxon>Verrucomicrobiota</taxon>
        <taxon>Opitutia</taxon>
        <taxon>Opitutales</taxon>
        <taxon>Opitutaceae</taxon>
        <taxon>Actomonas</taxon>
    </lineage>
</organism>
<accession>A0ABZ1CC94</accession>
<reference evidence="10 11" key="2">
    <citation type="submission" date="2023-12" db="EMBL/GenBank/DDBJ databases">
        <title>Description of an unclassified Opitutus bacterium of Verrucomicrobiota.</title>
        <authorList>
            <person name="Zhang D.-F."/>
        </authorList>
    </citation>
    <scope>NUCLEOTIDE SEQUENCE [LARGE SCALE GENOMIC DNA]</scope>
    <source>
        <strain evidence="10 11">WL0086</strain>
    </source>
</reference>
<keyword evidence="2" id="KW-0479">Metal-binding</keyword>
<dbReference type="CDD" id="cd07331">
    <property type="entry name" value="M48C_Oma1_like"/>
    <property type="match status" value="1"/>
</dbReference>
<evidence type="ECO:0000256" key="4">
    <source>
        <dbReference type="ARBA" id="ARBA00022833"/>
    </source>
</evidence>
<keyword evidence="4 6" id="KW-0862">Zinc</keyword>
<name>A0ABZ1CC94_9BACT</name>
<evidence type="ECO:0000259" key="9">
    <source>
        <dbReference type="Pfam" id="PF01435"/>
    </source>
</evidence>
<evidence type="ECO:0000256" key="8">
    <source>
        <dbReference type="SAM" id="SignalP"/>
    </source>
</evidence>
<evidence type="ECO:0000256" key="5">
    <source>
        <dbReference type="ARBA" id="ARBA00023049"/>
    </source>
</evidence>
<proteinExistence type="inferred from homology"/>
<dbReference type="Pfam" id="PF01435">
    <property type="entry name" value="Peptidase_M48"/>
    <property type="match status" value="1"/>
</dbReference>
<comment type="cofactor">
    <cofactor evidence="6">
        <name>Zn(2+)</name>
        <dbReference type="ChEBI" id="CHEBI:29105"/>
    </cofactor>
    <text evidence="6">Binds 1 zinc ion per subunit.</text>
</comment>
<dbReference type="EMBL" id="CP139781">
    <property type="protein sequence ID" value="WRQ88209.1"/>
    <property type="molecule type" value="Genomic_DNA"/>
</dbReference>
<sequence length="286" mass="31189">MNSLRLLALLASAVLFLTGCTTVPETGRRQVLLVSADQEAQMGLEAFTQIKQEENVSHNAMLNDRVERVGRRIAASVGRDLPNAKWEFVVFESEELNAFALPGGKVGVYTGLLYLAETDDELAAVMGHEIAHVTSRHSGERMSHQMIAVGATALSEVAMEAKDVDSDKRNIVRAALGVGTSVGVMLPFSRLHESEADAVGLRFAAGAGYDPRAAVTFWQRMMKANEGRARPPEWLSTHPSNETRIRKLSELAPQYLPLYEEAKKRIEAAESGEAPPPLAQREIGTP</sequence>
<keyword evidence="1 6" id="KW-0645">Protease</keyword>
<comment type="similarity">
    <text evidence="6">Belongs to the peptidase M48 family.</text>
</comment>
<feature type="domain" description="Peptidase M48" evidence="9">
    <location>
        <begin position="63"/>
        <end position="251"/>
    </location>
</feature>
<evidence type="ECO:0000256" key="2">
    <source>
        <dbReference type="ARBA" id="ARBA00022723"/>
    </source>
</evidence>
<keyword evidence="11" id="KW-1185">Reference proteome</keyword>
<evidence type="ECO:0000256" key="3">
    <source>
        <dbReference type="ARBA" id="ARBA00022801"/>
    </source>
</evidence>
<evidence type="ECO:0000256" key="7">
    <source>
        <dbReference type="SAM" id="MobiDB-lite"/>
    </source>
</evidence>
<evidence type="ECO:0000256" key="6">
    <source>
        <dbReference type="RuleBase" id="RU003983"/>
    </source>
</evidence>
<dbReference type="InterPro" id="IPR051156">
    <property type="entry name" value="Mito/Outer_Membr_Metalloprot"/>
</dbReference>
<keyword evidence="3 6" id="KW-0378">Hydrolase</keyword>